<dbReference type="AlphaFoldDB" id="A0A7W3WRF2"/>
<feature type="region of interest" description="Disordered" evidence="2">
    <location>
        <begin position="729"/>
        <end position="756"/>
    </location>
</feature>
<dbReference type="EMBL" id="JABJWZ010000447">
    <property type="protein sequence ID" value="MBB1256755.1"/>
    <property type="molecule type" value="Genomic_DNA"/>
</dbReference>
<comment type="caution">
    <text evidence="5">The sequence shown here is derived from an EMBL/GenBank/DDBJ whole genome shotgun (WGS) entry which is preliminary data.</text>
</comment>
<evidence type="ECO:0000313" key="5">
    <source>
        <dbReference type="EMBL" id="MBB1256755.1"/>
    </source>
</evidence>
<dbReference type="InterPro" id="IPR011045">
    <property type="entry name" value="N2O_reductase_N"/>
</dbReference>
<dbReference type="PANTHER" id="PTHR44103:SF1">
    <property type="entry name" value="PROPROTEIN CONVERTASE P"/>
    <property type="match status" value="1"/>
</dbReference>
<name>A0A7W3WRF2_9ACTN</name>
<dbReference type="RefSeq" id="WP_181355609.1">
    <property type="nucleotide sequence ID" value="NZ_JABJWZ010000447.1"/>
</dbReference>
<dbReference type="Pfam" id="PF13860">
    <property type="entry name" value="FlgD_ig"/>
    <property type="match status" value="1"/>
</dbReference>
<gene>
    <name evidence="5" type="ORF">H3146_25915</name>
</gene>
<evidence type="ECO:0000256" key="3">
    <source>
        <dbReference type="SAM" id="SignalP"/>
    </source>
</evidence>
<evidence type="ECO:0000313" key="6">
    <source>
        <dbReference type="Proteomes" id="UP000525686"/>
    </source>
</evidence>
<protein>
    <submittedName>
        <fullName evidence="5">VCBS repeat-containing protein</fullName>
    </submittedName>
</protein>
<dbReference type="SUPFAM" id="SSF69318">
    <property type="entry name" value="Integrin alpha N-terminal domain"/>
    <property type="match status" value="1"/>
</dbReference>
<evidence type="ECO:0000256" key="2">
    <source>
        <dbReference type="SAM" id="MobiDB-lite"/>
    </source>
</evidence>
<keyword evidence="1 3" id="KW-0732">Signal</keyword>
<accession>A0A7W3WRF2</accession>
<dbReference type="InterPro" id="IPR028994">
    <property type="entry name" value="Integrin_alpha_N"/>
</dbReference>
<sequence>MARHPLIRNRTLRGVTAVTAALAVGLPLLSVTGAATANGAAADQPVAADETVVDASARFRPRTVNPLIAGRTGYLHLTEEVDRQQWTDYATGRTRFPARGLSTAHPVHPGLSHRVDKGAEDEPDTVVITDVDTGQETAVPVPEGQHFLGAVVADGVLTAERAEDGSVTALNLVRLVDGETVTRPLTGLPAGWRLMRAAAQDAKGAVVRFRPAVDSATDAYFHLDYGTGEVQRLFPELGGTLPSNVVLSAGHIVGYSPQWENAVLVPRTAPGTAVRLVPLPAPVDGTDRRSAQAAPVGNWLLVVHNEQYPDKALGQPLWAVPLDGGTPRRLLTHAARRLAQAPDGSVVAIGGTRADNWAVRRVSAGADAPGLRTIHGVEPVRGPVDGLALAAGRLTVATFKPGTGGRALYDYNLAPDGRPVSGPVPSWPLRFDYNACQSGEACVELHAMGNGRTAFTSGSAVRVPSAPDTHADIRAGGGQQRLVDTAGRYTLANGTDPARQYVGDVEQPGDSHVVHTRSVTAGALWGNKLWKPVSGAGNVNSYDLKTKKTSATINVGSGCTPRELQAVGRWLYWNCGPTGKAGVWDRKAGRGISVPSGEALLGDGFLVRHDRTAGKLLLTDFHKGAGSAARTTQIADLPANRLKSQRRVGWTVDRFGGNVAYVDTAQRVRIKQVTVPRSPVTVLESRTPGKNLQYGAKRRWESTLQLSRPATAWRLTLRDGFGRTVRTVNGSKSQGASITPTWDGRDANGKPAVSGPHNWTISVRGAGDTTYRDVKKGSLWLTGGTGAHRDTNRDGTGELYTINKAGTLTAHAFRGGVHLKTYAKGWHTGYTYVPFGDLTGNGCNDLLVRNTKGTLYRYNGPCNGVPKPTASRVSLGTGWNAYDMLTYPGDLTGDGRPDLIARKKSTGDVYRFNGTSTGKLATGVKIASNWKYAQIIGAGDLNGDGHGDLLARTKGGTLYRYDGLGNGKLKSRATVFTNWGGSYNTIVVAGDMSGDGIPDLVARDTKGRVFLNRGKPNGSFTGRTQVADGFGGYVSLA</sequence>
<organism evidence="5 6">
    <name type="scientific">Streptomyces alkaliterrae</name>
    <dbReference type="NCBI Taxonomy" id="2213162"/>
    <lineage>
        <taxon>Bacteria</taxon>
        <taxon>Bacillati</taxon>
        <taxon>Actinomycetota</taxon>
        <taxon>Actinomycetes</taxon>
        <taxon>Kitasatosporales</taxon>
        <taxon>Streptomycetaceae</taxon>
        <taxon>Streptomyces</taxon>
    </lineage>
</organism>
<dbReference type="Proteomes" id="UP000525686">
    <property type="component" value="Unassembled WGS sequence"/>
</dbReference>
<dbReference type="InterPro" id="IPR013517">
    <property type="entry name" value="FG-GAP"/>
</dbReference>
<dbReference type="InterPro" id="IPR025965">
    <property type="entry name" value="FlgD/Vpr_Ig-like"/>
</dbReference>
<reference evidence="6" key="1">
    <citation type="submission" date="2020-05" db="EMBL/GenBank/DDBJ databases">
        <title>Classification of alakaliphilic streptomycetes isolated from an alkaline soil next to Lonar Crater, India and a proposal for the recognition of Streptomyces alkaliterrae sp. nov.</title>
        <authorList>
            <person name="Golinska P."/>
        </authorList>
    </citation>
    <scope>NUCLEOTIDE SEQUENCE [LARGE SCALE GENOMIC DNA]</scope>
    <source>
        <strain evidence="6">OF3</strain>
    </source>
</reference>
<dbReference type="SUPFAM" id="SSF50974">
    <property type="entry name" value="Nitrous oxide reductase, N-terminal domain"/>
    <property type="match status" value="1"/>
</dbReference>
<feature type="chain" id="PRO_5031194583" evidence="3">
    <location>
        <begin position="38"/>
        <end position="1037"/>
    </location>
</feature>
<feature type="domain" description="FlgD/Vpr Ig-like" evidence="4">
    <location>
        <begin position="702"/>
        <end position="763"/>
    </location>
</feature>
<proteinExistence type="predicted"/>
<evidence type="ECO:0000259" key="4">
    <source>
        <dbReference type="Pfam" id="PF13860"/>
    </source>
</evidence>
<feature type="region of interest" description="Disordered" evidence="2">
    <location>
        <begin position="99"/>
        <end position="118"/>
    </location>
</feature>
<dbReference type="Gene3D" id="2.60.40.4070">
    <property type="match status" value="1"/>
</dbReference>
<dbReference type="Gene3D" id="2.130.10.130">
    <property type="entry name" value="Integrin alpha, N-terminal"/>
    <property type="match status" value="2"/>
</dbReference>
<feature type="compositionally biased region" description="Polar residues" evidence="2">
    <location>
        <begin position="729"/>
        <end position="740"/>
    </location>
</feature>
<feature type="signal peptide" evidence="3">
    <location>
        <begin position="1"/>
        <end position="37"/>
    </location>
</feature>
<evidence type="ECO:0000256" key="1">
    <source>
        <dbReference type="ARBA" id="ARBA00022729"/>
    </source>
</evidence>
<dbReference type="Pfam" id="PF13517">
    <property type="entry name" value="FG-GAP_3"/>
    <property type="match status" value="1"/>
</dbReference>
<dbReference type="PANTHER" id="PTHR44103">
    <property type="entry name" value="PROPROTEIN CONVERTASE P"/>
    <property type="match status" value="1"/>
</dbReference>